<organism evidence="1 2">
    <name type="scientific">Scopulibacillus darangshiensis</name>
    <dbReference type="NCBI Taxonomy" id="442528"/>
    <lineage>
        <taxon>Bacteria</taxon>
        <taxon>Bacillati</taxon>
        <taxon>Bacillota</taxon>
        <taxon>Bacilli</taxon>
        <taxon>Bacillales</taxon>
        <taxon>Sporolactobacillaceae</taxon>
        <taxon>Scopulibacillus</taxon>
    </lineage>
</organism>
<protein>
    <submittedName>
        <fullName evidence="1">Uncharacterized protein</fullName>
    </submittedName>
</protein>
<accession>A0A4R2NDX2</accession>
<reference evidence="1 2" key="1">
    <citation type="submission" date="2019-03" db="EMBL/GenBank/DDBJ databases">
        <title>Genomic Encyclopedia of Type Strains, Phase IV (KMG-IV): sequencing the most valuable type-strain genomes for metagenomic binning, comparative biology and taxonomic classification.</title>
        <authorList>
            <person name="Goeker M."/>
        </authorList>
    </citation>
    <scope>NUCLEOTIDE SEQUENCE [LARGE SCALE GENOMIC DNA]</scope>
    <source>
        <strain evidence="1 2">DSM 19377</strain>
    </source>
</reference>
<comment type="caution">
    <text evidence="1">The sequence shown here is derived from an EMBL/GenBank/DDBJ whole genome shotgun (WGS) entry which is preliminary data.</text>
</comment>
<name>A0A4R2NDX2_9BACL</name>
<gene>
    <name evidence="1" type="ORF">EV207_16515</name>
</gene>
<proteinExistence type="predicted"/>
<dbReference type="Proteomes" id="UP000295416">
    <property type="component" value="Unassembled WGS sequence"/>
</dbReference>
<dbReference type="RefSeq" id="WP_132748463.1">
    <property type="nucleotide sequence ID" value="NZ_SLXK01000065.1"/>
</dbReference>
<dbReference type="OrthoDB" id="419816at2"/>
<evidence type="ECO:0000313" key="2">
    <source>
        <dbReference type="Proteomes" id="UP000295416"/>
    </source>
</evidence>
<dbReference type="AlphaFoldDB" id="A0A4R2NDX2"/>
<sequence length="131" mass="15469">MKIEFLRILIRLELDPVRTEMLTAFFETYLNLNTDEEQHLEKELQVLNSEEVRVLELISSYRRKGRDQGRIEEGKMLFCKFLDVQFGKASTSLQEKVKQTDDLSRLNSLTDRIFAVKSLEEAREVIDHTFI</sequence>
<evidence type="ECO:0000313" key="1">
    <source>
        <dbReference type="EMBL" id="TCP19298.1"/>
    </source>
</evidence>
<keyword evidence="2" id="KW-1185">Reference proteome</keyword>
<dbReference type="EMBL" id="SLXK01000065">
    <property type="protein sequence ID" value="TCP19298.1"/>
    <property type="molecule type" value="Genomic_DNA"/>
</dbReference>